<proteinExistence type="predicted"/>
<organism evidence="2">
    <name type="scientific">Pseudictyota dubia</name>
    <dbReference type="NCBI Taxonomy" id="2749911"/>
    <lineage>
        <taxon>Eukaryota</taxon>
        <taxon>Sar</taxon>
        <taxon>Stramenopiles</taxon>
        <taxon>Ochrophyta</taxon>
        <taxon>Bacillariophyta</taxon>
        <taxon>Mediophyceae</taxon>
        <taxon>Biddulphiophycidae</taxon>
        <taxon>Eupodiscales</taxon>
        <taxon>Odontellaceae</taxon>
        <taxon>Pseudictyota</taxon>
    </lineage>
</organism>
<evidence type="ECO:0000313" key="2">
    <source>
        <dbReference type="EMBL" id="CAD8309273.1"/>
    </source>
</evidence>
<sequence>MCCITETLLPAPSAIRRHHRKSSSMDSFFLCKFVSTSATSKDSSSSSALSRRGSKVAPAPGPDGPSKDEEAPKRTMLSRRRSVSPVAAPAEPGASSAGVDEAMSPHVTRRSEKVYNKKTVRFASVHIREYAPIVGDNPSCTDGLPVQLGWEHAPTWSVKGGVDAYEKSRVGSRTTCSGNLAAIELRMSRRRRMELLIEAGGIHPMELVRRERTIRMRERDEFFGRK</sequence>
<feature type="region of interest" description="Disordered" evidence="1">
    <location>
        <begin position="39"/>
        <end position="110"/>
    </location>
</feature>
<dbReference type="AlphaFoldDB" id="A0A7R9VZF3"/>
<evidence type="ECO:0000256" key="1">
    <source>
        <dbReference type="SAM" id="MobiDB-lite"/>
    </source>
</evidence>
<protein>
    <submittedName>
        <fullName evidence="2">Uncharacterized protein</fullName>
    </submittedName>
</protein>
<feature type="compositionally biased region" description="Low complexity" evidence="1">
    <location>
        <begin position="39"/>
        <end position="51"/>
    </location>
</feature>
<feature type="compositionally biased region" description="Low complexity" evidence="1">
    <location>
        <begin position="83"/>
        <end position="99"/>
    </location>
</feature>
<gene>
    <name evidence="2" type="ORF">TDUB1175_LOCUS9239</name>
</gene>
<reference evidence="2" key="1">
    <citation type="submission" date="2021-01" db="EMBL/GenBank/DDBJ databases">
        <authorList>
            <person name="Corre E."/>
            <person name="Pelletier E."/>
            <person name="Niang G."/>
            <person name="Scheremetjew M."/>
            <person name="Finn R."/>
            <person name="Kale V."/>
            <person name="Holt S."/>
            <person name="Cochrane G."/>
            <person name="Meng A."/>
            <person name="Brown T."/>
            <person name="Cohen L."/>
        </authorList>
    </citation>
    <scope>NUCLEOTIDE SEQUENCE</scope>
    <source>
        <strain evidence="2">CCMP147</strain>
    </source>
</reference>
<dbReference type="EMBL" id="HBED01018513">
    <property type="protein sequence ID" value="CAD8309273.1"/>
    <property type="molecule type" value="Transcribed_RNA"/>
</dbReference>
<accession>A0A7R9VZF3</accession>
<name>A0A7R9VZF3_9STRA</name>